<feature type="transmembrane region" description="Helical" evidence="1">
    <location>
        <begin position="44"/>
        <end position="66"/>
    </location>
</feature>
<accession>A0A5J4P1I7</accession>
<keyword evidence="1" id="KW-1133">Transmembrane helix</keyword>
<dbReference type="AlphaFoldDB" id="A0A5J4P1I7"/>
<evidence type="ECO:0000313" key="2">
    <source>
        <dbReference type="EMBL" id="KAA3681549.1"/>
    </source>
</evidence>
<gene>
    <name evidence="2" type="ORF">DEA37_0005925</name>
</gene>
<keyword evidence="1" id="KW-0812">Transmembrane</keyword>
<dbReference type="Proteomes" id="UP000324629">
    <property type="component" value="Unassembled WGS sequence"/>
</dbReference>
<evidence type="ECO:0000313" key="3">
    <source>
        <dbReference type="Proteomes" id="UP000324629"/>
    </source>
</evidence>
<name>A0A5J4P1I7_9TREM</name>
<proteinExistence type="predicted"/>
<feature type="transmembrane region" description="Helical" evidence="1">
    <location>
        <begin position="78"/>
        <end position="100"/>
    </location>
</feature>
<sequence length="288" mass="33663">MNTWTIFITLWKRFLQIVLNLFLKISNLLRCQHPTPATVTTHVLSWYLTFVLSFCTFGFIFFCHLLHKSRFICGLIKTLLIALLLMDYVSVLIAVGQVILNGGIKVNRLLDWTSYAVLTETVYTRLASTLHDLMTLAWLMRYKARGRTVFLLIRTASLLMVYVPAYQKRWTPYMWSHLLLCVYCISIKYTSNVFEVTNHSVEAWVLQLRDFITWSNLVRCFLYLTEHLINDSDSHTRMKAQCLMSEACATRMAIRNTAAWIDYFLVITLTKNRQARKPVHLKTLANRT</sequence>
<protein>
    <submittedName>
        <fullName evidence="2">Uncharacterized protein</fullName>
    </submittedName>
</protein>
<comment type="caution">
    <text evidence="2">The sequence shown here is derived from an EMBL/GenBank/DDBJ whole genome shotgun (WGS) entry which is preliminary data.</text>
</comment>
<feature type="transmembrane region" description="Helical" evidence="1">
    <location>
        <begin position="149"/>
        <end position="167"/>
    </location>
</feature>
<keyword evidence="1" id="KW-0472">Membrane</keyword>
<reference evidence="2 3" key="1">
    <citation type="journal article" date="2019" name="Gigascience">
        <title>Whole-genome sequence of the oriental lung fluke Paragonimus westermani.</title>
        <authorList>
            <person name="Oey H."/>
            <person name="Zakrzewski M."/>
            <person name="Narain K."/>
            <person name="Devi K.R."/>
            <person name="Agatsuma T."/>
            <person name="Nawaratna S."/>
            <person name="Gobert G.N."/>
            <person name="Jones M.K."/>
            <person name="Ragan M.A."/>
            <person name="McManus D.P."/>
            <person name="Krause L."/>
        </authorList>
    </citation>
    <scope>NUCLEOTIDE SEQUENCE [LARGE SCALE GENOMIC DNA]</scope>
    <source>
        <strain evidence="2 3">IND2009</strain>
    </source>
</reference>
<dbReference type="EMBL" id="QNGE01000178">
    <property type="protein sequence ID" value="KAA3681549.1"/>
    <property type="molecule type" value="Genomic_DNA"/>
</dbReference>
<organism evidence="2 3">
    <name type="scientific">Paragonimus westermani</name>
    <dbReference type="NCBI Taxonomy" id="34504"/>
    <lineage>
        <taxon>Eukaryota</taxon>
        <taxon>Metazoa</taxon>
        <taxon>Spiralia</taxon>
        <taxon>Lophotrochozoa</taxon>
        <taxon>Platyhelminthes</taxon>
        <taxon>Trematoda</taxon>
        <taxon>Digenea</taxon>
        <taxon>Plagiorchiida</taxon>
        <taxon>Troglotremata</taxon>
        <taxon>Troglotrematidae</taxon>
        <taxon>Paragonimus</taxon>
    </lineage>
</organism>
<keyword evidence="3" id="KW-1185">Reference proteome</keyword>
<evidence type="ECO:0000256" key="1">
    <source>
        <dbReference type="SAM" id="Phobius"/>
    </source>
</evidence>